<dbReference type="STRING" id="29172.A0A0D8Y6T3"/>
<evidence type="ECO:0000256" key="7">
    <source>
        <dbReference type="ARBA" id="ARBA00023125"/>
    </source>
</evidence>
<dbReference type="PANTHER" id="PTHR31576">
    <property type="entry name" value="TATA BOX-BINDING PROTEIN-ASSOCIATED FACTOR RNA POLYMERASE I SUBUNIT B"/>
    <property type="match status" value="1"/>
</dbReference>
<comment type="similarity">
    <text evidence="2">Belongs to the RRN7/TAF1B family.</text>
</comment>
<feature type="region of interest" description="Disordered" evidence="10">
    <location>
        <begin position="246"/>
        <end position="266"/>
    </location>
</feature>
<keyword evidence="11" id="KW-0472">Membrane</keyword>
<dbReference type="EMBL" id="KN716165">
    <property type="protein sequence ID" value="KJH52440.1"/>
    <property type="molecule type" value="Genomic_DNA"/>
</dbReference>
<evidence type="ECO:0000256" key="1">
    <source>
        <dbReference type="ARBA" id="ARBA00004604"/>
    </source>
</evidence>
<organism evidence="12 13">
    <name type="scientific">Dictyocaulus viviparus</name>
    <name type="common">Bovine lungworm</name>
    <dbReference type="NCBI Taxonomy" id="29172"/>
    <lineage>
        <taxon>Eukaryota</taxon>
        <taxon>Metazoa</taxon>
        <taxon>Ecdysozoa</taxon>
        <taxon>Nematoda</taxon>
        <taxon>Chromadorea</taxon>
        <taxon>Rhabditida</taxon>
        <taxon>Rhabditina</taxon>
        <taxon>Rhabditomorpha</taxon>
        <taxon>Strongyloidea</taxon>
        <taxon>Metastrongylidae</taxon>
        <taxon>Dictyocaulus</taxon>
    </lineage>
</organism>
<name>A0A0D8Y6T3_DICVI</name>
<keyword evidence="3" id="KW-0479">Metal-binding</keyword>
<gene>
    <name evidence="12" type="ORF">DICVIV_01417</name>
</gene>
<keyword evidence="13" id="KW-1185">Reference proteome</keyword>
<evidence type="ECO:0000256" key="6">
    <source>
        <dbReference type="ARBA" id="ARBA00023015"/>
    </source>
</evidence>
<protein>
    <submittedName>
        <fullName evidence="12">Uncharacterized protein</fullName>
    </submittedName>
</protein>
<reference evidence="13" key="2">
    <citation type="journal article" date="2016" name="Sci. Rep.">
        <title>Dictyocaulus viviparus genome, variome and transcriptome elucidate lungworm biology and support future intervention.</title>
        <authorList>
            <person name="McNulty S.N."/>
            <person name="Strube C."/>
            <person name="Rosa B.A."/>
            <person name="Martin J.C."/>
            <person name="Tyagi R."/>
            <person name="Choi Y.J."/>
            <person name="Wang Q."/>
            <person name="Hallsworth Pepin K."/>
            <person name="Zhang X."/>
            <person name="Ozersky P."/>
            <person name="Wilson R.K."/>
            <person name="Sternberg P.W."/>
            <person name="Gasser R.B."/>
            <person name="Mitreva M."/>
        </authorList>
    </citation>
    <scope>NUCLEOTIDE SEQUENCE [LARGE SCALE GENOMIC DNA]</scope>
    <source>
        <strain evidence="13">HannoverDv2000</strain>
    </source>
</reference>
<evidence type="ECO:0000256" key="11">
    <source>
        <dbReference type="SAM" id="Phobius"/>
    </source>
</evidence>
<dbReference type="OrthoDB" id="10069252at2759"/>
<dbReference type="GO" id="GO:0005668">
    <property type="term" value="C:RNA polymerase transcription factor SL1 complex"/>
    <property type="evidence" value="ECO:0007669"/>
    <property type="project" value="TreeGrafter"/>
</dbReference>
<keyword evidence="7" id="KW-0238">DNA-binding</keyword>
<evidence type="ECO:0000256" key="5">
    <source>
        <dbReference type="ARBA" id="ARBA00022833"/>
    </source>
</evidence>
<dbReference type="AlphaFoldDB" id="A0A0D8Y6T3"/>
<dbReference type="GO" id="GO:0042790">
    <property type="term" value="P:nucleolar large rRNA transcription by RNA polymerase I"/>
    <property type="evidence" value="ECO:0007669"/>
    <property type="project" value="TreeGrafter"/>
</dbReference>
<evidence type="ECO:0000256" key="3">
    <source>
        <dbReference type="ARBA" id="ARBA00022723"/>
    </source>
</evidence>
<evidence type="ECO:0000256" key="10">
    <source>
        <dbReference type="SAM" id="MobiDB-lite"/>
    </source>
</evidence>
<feature type="region of interest" description="Disordered" evidence="10">
    <location>
        <begin position="57"/>
        <end position="81"/>
    </location>
</feature>
<dbReference type="InterPro" id="IPR033599">
    <property type="entry name" value="TAF1B/Rrn7"/>
</dbReference>
<keyword evidence="6" id="KW-0805">Transcription regulation</keyword>
<evidence type="ECO:0000313" key="12">
    <source>
        <dbReference type="EMBL" id="KJH52440.1"/>
    </source>
</evidence>
<keyword evidence="11" id="KW-1133">Transmembrane helix</keyword>
<feature type="transmembrane region" description="Helical" evidence="11">
    <location>
        <begin position="292"/>
        <end position="315"/>
    </location>
</feature>
<comment type="subcellular location">
    <subcellularLocation>
        <location evidence="1">Nucleus</location>
        <location evidence="1">Nucleolus</location>
    </subcellularLocation>
</comment>
<keyword evidence="8" id="KW-0804">Transcription</keyword>
<evidence type="ECO:0000256" key="4">
    <source>
        <dbReference type="ARBA" id="ARBA00022771"/>
    </source>
</evidence>
<evidence type="ECO:0000313" key="13">
    <source>
        <dbReference type="Proteomes" id="UP000053766"/>
    </source>
</evidence>
<evidence type="ECO:0000256" key="8">
    <source>
        <dbReference type="ARBA" id="ARBA00023163"/>
    </source>
</evidence>
<dbReference type="GO" id="GO:0070860">
    <property type="term" value="C:RNA polymerase I core factor complex"/>
    <property type="evidence" value="ECO:0007669"/>
    <property type="project" value="InterPro"/>
</dbReference>
<keyword evidence="5" id="KW-0862">Zinc</keyword>
<evidence type="ECO:0000256" key="2">
    <source>
        <dbReference type="ARBA" id="ARBA00006899"/>
    </source>
</evidence>
<dbReference type="GO" id="GO:0008270">
    <property type="term" value="F:zinc ion binding"/>
    <property type="evidence" value="ECO:0007669"/>
    <property type="project" value="UniProtKB-KW"/>
</dbReference>
<sequence length="363" mass="40849">MPLSSSSCSVCGSKQTNVVDGLMYCDICGTQIFTYCELEADDDGIVVPRARIAKHKTINLPSPSNEKSDEAAPDLSTPRAPKKRKMSFIHFLGEILKSNIEGYMEHDDLDVPSEILNDVTSGRSHVPSYLGRIGIRISTFTKILAKGVVMILKDGDVPSVFPDHVFSLYQRYLSACNVAYTSNDYTDDLEKMFRALLVNKKLSQKREKGKKRKKEMRKMKAKEVLEKSVTAWDLLMSSTLDENLELHSDEEQQEVEDSKKASTSRSHIEPQLVEVVNTTIPKEILNHAMSCYLALDVLVALLFISLVTIGCKWILLSDIVRWVREGRSQISVFQLSALRTGKLEEAMTAKSWWTNMVLCSELC</sequence>
<keyword evidence="11" id="KW-0812">Transmembrane</keyword>
<dbReference type="GO" id="GO:0001164">
    <property type="term" value="F:RNA polymerase I core promoter sequence-specific DNA binding"/>
    <property type="evidence" value="ECO:0007669"/>
    <property type="project" value="InterPro"/>
</dbReference>
<evidence type="ECO:0000256" key="9">
    <source>
        <dbReference type="ARBA" id="ARBA00023242"/>
    </source>
</evidence>
<keyword evidence="4" id="KW-0863">Zinc-finger</keyword>
<accession>A0A0D8Y6T3</accession>
<feature type="compositionally biased region" description="Basic and acidic residues" evidence="10">
    <location>
        <begin position="246"/>
        <end position="260"/>
    </location>
</feature>
<keyword evidence="9" id="KW-0539">Nucleus</keyword>
<dbReference type="Proteomes" id="UP000053766">
    <property type="component" value="Unassembled WGS sequence"/>
</dbReference>
<proteinExistence type="inferred from homology"/>
<reference evidence="12 13" key="1">
    <citation type="submission" date="2013-11" db="EMBL/GenBank/DDBJ databases">
        <title>Draft genome of the bovine lungworm Dictyocaulus viviparus.</title>
        <authorList>
            <person name="Mitreva M."/>
        </authorList>
    </citation>
    <scope>NUCLEOTIDE SEQUENCE [LARGE SCALE GENOMIC DNA]</scope>
    <source>
        <strain evidence="12 13">HannoverDv2000</strain>
    </source>
</reference>
<dbReference type="PANTHER" id="PTHR31576:SF2">
    <property type="entry name" value="TATA BOX-BINDING PROTEIN-ASSOCIATED FACTOR RNA POLYMERASE I SUBUNIT B"/>
    <property type="match status" value="1"/>
</dbReference>